<sequence>MPTNAEYAKINIACKQLGIDKYQLLSDRYGLGSSKDLNRRQVWDLLEHLRRLGWRAKRSNKTPTSPVYLDEQM</sequence>
<gene>
    <name evidence="1" type="ORF">DPPLL_03210</name>
</gene>
<reference evidence="1 2" key="1">
    <citation type="submission" date="2022-01" db="EMBL/GenBank/DDBJ databases">
        <title>Desulfofustis limnae sp. nov., a novel mesophilic sulfate-reducing bacterium isolated from marsh soil.</title>
        <authorList>
            <person name="Watanabe M."/>
            <person name="Takahashi A."/>
            <person name="Kojima H."/>
            <person name="Fukui M."/>
        </authorList>
    </citation>
    <scope>NUCLEOTIDE SEQUENCE [LARGE SCALE GENOMIC DNA]</scope>
    <source>
        <strain evidence="1 2">PPLL</strain>
    </source>
</reference>
<evidence type="ECO:0000313" key="1">
    <source>
        <dbReference type="EMBL" id="BDD85956.1"/>
    </source>
</evidence>
<accession>A0ABM7W508</accession>
<dbReference type="Proteomes" id="UP000830055">
    <property type="component" value="Chromosome"/>
</dbReference>
<organism evidence="1 2">
    <name type="scientific">Desulfofustis limnaeus</name>
    <dbReference type="NCBI Taxonomy" id="2740163"/>
    <lineage>
        <taxon>Bacteria</taxon>
        <taxon>Pseudomonadati</taxon>
        <taxon>Thermodesulfobacteriota</taxon>
        <taxon>Desulfobulbia</taxon>
        <taxon>Desulfobulbales</taxon>
        <taxon>Desulfocapsaceae</taxon>
        <taxon>Desulfofustis</taxon>
    </lineage>
</organism>
<proteinExistence type="predicted"/>
<dbReference type="RefSeq" id="WP_284153070.1">
    <property type="nucleotide sequence ID" value="NZ_AP025516.1"/>
</dbReference>
<evidence type="ECO:0000313" key="2">
    <source>
        <dbReference type="Proteomes" id="UP000830055"/>
    </source>
</evidence>
<protein>
    <submittedName>
        <fullName evidence="1">Uncharacterized protein</fullName>
    </submittedName>
</protein>
<dbReference type="EMBL" id="AP025516">
    <property type="protein sequence ID" value="BDD85956.1"/>
    <property type="molecule type" value="Genomic_DNA"/>
</dbReference>
<name>A0ABM7W508_9BACT</name>
<keyword evidence="2" id="KW-1185">Reference proteome</keyword>